<evidence type="ECO:0000313" key="2">
    <source>
        <dbReference type="Proteomes" id="UP000184612"/>
    </source>
</evidence>
<dbReference type="STRING" id="1121345.SAMN02745217_03473"/>
<dbReference type="RefSeq" id="WP_073590117.1">
    <property type="nucleotide sequence ID" value="NZ_FRFD01000010.1"/>
</dbReference>
<evidence type="ECO:0008006" key="3">
    <source>
        <dbReference type="Google" id="ProtNLM"/>
    </source>
</evidence>
<reference evidence="1 2" key="1">
    <citation type="submission" date="2016-12" db="EMBL/GenBank/DDBJ databases">
        <authorList>
            <person name="Song W.-J."/>
            <person name="Kurnit D.M."/>
        </authorList>
    </citation>
    <scope>NUCLEOTIDE SEQUENCE [LARGE SCALE GENOMIC DNA]</scope>
    <source>
        <strain evidence="1 2">DSM 12503</strain>
    </source>
</reference>
<protein>
    <recommendedName>
        <fullName evidence="3">Type II toxin-antitoxin system RelE/ParE family toxin</fullName>
    </recommendedName>
</protein>
<sequence>MISFTLSDKANQLRQAAIRKNLIYIMISKKALKQMDKEVDEAVAKKFLKSIAKYPGKQGANGIKKLSGNGIKGFMYEVKVKGAGGTYRLLGNKTKSGEILGEVFEKTH</sequence>
<dbReference type="AlphaFoldDB" id="A0A1M7YHF0"/>
<evidence type="ECO:0000313" key="1">
    <source>
        <dbReference type="EMBL" id="SHO52033.1"/>
    </source>
</evidence>
<proteinExistence type="predicted"/>
<gene>
    <name evidence="1" type="ORF">SAMN02745217_03473</name>
</gene>
<accession>A0A1M7YHF0</accession>
<dbReference type="Proteomes" id="UP000184612">
    <property type="component" value="Unassembled WGS sequence"/>
</dbReference>
<name>A0A1M7YHF0_9FIRM</name>
<dbReference type="EMBL" id="FRFD01000010">
    <property type="protein sequence ID" value="SHO52033.1"/>
    <property type="molecule type" value="Genomic_DNA"/>
</dbReference>
<keyword evidence="2" id="KW-1185">Reference proteome</keyword>
<organism evidence="1 2">
    <name type="scientific">Anaerocolumna xylanovorans DSM 12503</name>
    <dbReference type="NCBI Taxonomy" id="1121345"/>
    <lineage>
        <taxon>Bacteria</taxon>
        <taxon>Bacillati</taxon>
        <taxon>Bacillota</taxon>
        <taxon>Clostridia</taxon>
        <taxon>Lachnospirales</taxon>
        <taxon>Lachnospiraceae</taxon>
        <taxon>Anaerocolumna</taxon>
    </lineage>
</organism>